<keyword evidence="4" id="KW-1185">Reference proteome</keyword>
<keyword evidence="2" id="KW-1133">Transmembrane helix</keyword>
<feature type="transmembrane region" description="Helical" evidence="2">
    <location>
        <begin position="318"/>
        <end position="336"/>
    </location>
</feature>
<reference evidence="3 4" key="1">
    <citation type="submission" date="2023-08" db="EMBL/GenBank/DDBJ databases">
        <title>Nocardioides seae sp. nov., a bacterium isolated from a soil.</title>
        <authorList>
            <person name="Wang X."/>
        </authorList>
    </citation>
    <scope>NUCLEOTIDE SEQUENCE [LARGE SCALE GENOMIC DNA]</scope>
    <source>
        <strain evidence="3 4">YZH12</strain>
    </source>
</reference>
<evidence type="ECO:0000313" key="4">
    <source>
        <dbReference type="Proteomes" id="UP001268542"/>
    </source>
</evidence>
<name>A0ABU3PWS9_9ACTN</name>
<feature type="compositionally biased region" description="Basic and acidic residues" evidence="1">
    <location>
        <begin position="357"/>
        <end position="367"/>
    </location>
</feature>
<sequence>MTTAPARHPGVRPLPRHAARLLVAALLAALLAVLAGLAGLTTPALGAPTTTAQDAGDTTWSVVPADASGPDGRISLRHEVDPGATVSDAVAVTNLGADAAEFVVAAGDGILGDGGAFDISAETPVAGGSWLAVQGLGGQGGDRVTLAAGETRVLPVTLTVPEDATPGDHPAGIVVARSGSDGSLTVTHRIGVRLHLRVTGEIAPQLELGDVAREWSGSLVPFGPGTVTLTYDVTNTGNVRLGGAVVASTSGPFGLAGTESEVDRIDELLPGDTVTRTVELRAWPTLWTSGDLELTPLVVAADQVADPRGDAVAHGGPAVPWTGLLVLVLLAVAVWWRRRTTRPGSAPGETDGSDGPGARREPAEVGA</sequence>
<proteinExistence type="predicted"/>
<accession>A0ABU3PWS9</accession>
<keyword evidence="2" id="KW-0812">Transmembrane</keyword>
<organism evidence="3 4">
    <name type="scientific">Nocardioides imazamoxiresistens</name>
    <dbReference type="NCBI Taxonomy" id="3231893"/>
    <lineage>
        <taxon>Bacteria</taxon>
        <taxon>Bacillati</taxon>
        <taxon>Actinomycetota</taxon>
        <taxon>Actinomycetes</taxon>
        <taxon>Propionibacteriales</taxon>
        <taxon>Nocardioidaceae</taxon>
        <taxon>Nocardioides</taxon>
    </lineage>
</organism>
<keyword evidence="2" id="KW-0472">Membrane</keyword>
<protein>
    <recommendedName>
        <fullName evidence="5">DUF916 domain-containing protein</fullName>
    </recommendedName>
</protein>
<dbReference type="Proteomes" id="UP001268542">
    <property type="component" value="Unassembled WGS sequence"/>
</dbReference>
<dbReference type="RefSeq" id="WP_315733181.1">
    <property type="nucleotide sequence ID" value="NZ_JAVYII010000004.1"/>
</dbReference>
<gene>
    <name evidence="3" type="ORF">RDV89_11470</name>
</gene>
<evidence type="ECO:0000313" key="3">
    <source>
        <dbReference type="EMBL" id="MDT9593690.1"/>
    </source>
</evidence>
<evidence type="ECO:0008006" key="5">
    <source>
        <dbReference type="Google" id="ProtNLM"/>
    </source>
</evidence>
<feature type="region of interest" description="Disordered" evidence="1">
    <location>
        <begin position="341"/>
        <end position="367"/>
    </location>
</feature>
<evidence type="ECO:0000256" key="2">
    <source>
        <dbReference type="SAM" id="Phobius"/>
    </source>
</evidence>
<comment type="caution">
    <text evidence="3">The sequence shown here is derived from an EMBL/GenBank/DDBJ whole genome shotgun (WGS) entry which is preliminary data.</text>
</comment>
<evidence type="ECO:0000256" key="1">
    <source>
        <dbReference type="SAM" id="MobiDB-lite"/>
    </source>
</evidence>
<dbReference type="EMBL" id="JAVYII010000004">
    <property type="protein sequence ID" value="MDT9593690.1"/>
    <property type="molecule type" value="Genomic_DNA"/>
</dbReference>